<proteinExistence type="predicted"/>
<dbReference type="PANTHER" id="PTHR48439:SF1">
    <property type="entry name" value="HEMIMETHYLATED DNA-BINDING DOMAIN-CONTAINING PROTEIN"/>
    <property type="match status" value="1"/>
</dbReference>
<keyword evidence="2" id="KW-0472">Membrane</keyword>
<dbReference type="SMART" id="SM00992">
    <property type="entry name" value="YccV-like"/>
    <property type="match status" value="1"/>
</dbReference>
<dbReference type="InterPro" id="IPR053189">
    <property type="entry name" value="Clp_protease_adapter_ClpF"/>
</dbReference>
<dbReference type="STRING" id="53326.A0A016UHP0"/>
<keyword evidence="2" id="KW-0812">Transmembrane</keyword>
<dbReference type="NCBIfam" id="TIGR02097">
    <property type="entry name" value="yccV"/>
    <property type="match status" value="1"/>
</dbReference>
<dbReference type="Gene3D" id="2.30.30.390">
    <property type="entry name" value="Hemimethylated DNA-binding domain"/>
    <property type="match status" value="1"/>
</dbReference>
<protein>
    <recommendedName>
        <fullName evidence="4">Hemimethylated DNA-binding domain-containing protein</fullName>
    </recommendedName>
</protein>
<evidence type="ECO:0000259" key="4">
    <source>
        <dbReference type="SMART" id="SM00992"/>
    </source>
</evidence>
<dbReference type="OrthoDB" id="28868at2759"/>
<accession>A0A016UHP0</accession>
<dbReference type="Proteomes" id="UP000024635">
    <property type="component" value="Unassembled WGS sequence"/>
</dbReference>
<evidence type="ECO:0000256" key="3">
    <source>
        <dbReference type="SAM" id="SignalP"/>
    </source>
</evidence>
<dbReference type="Pfam" id="PF08755">
    <property type="entry name" value="YccV-like"/>
    <property type="match status" value="1"/>
</dbReference>
<evidence type="ECO:0000313" key="5">
    <source>
        <dbReference type="EMBL" id="EYC14108.1"/>
    </source>
</evidence>
<feature type="chain" id="PRO_5001488741" description="Hemimethylated DNA-binding domain-containing protein" evidence="3">
    <location>
        <begin position="17"/>
        <end position="249"/>
    </location>
</feature>
<name>A0A016UHP0_9BILA</name>
<feature type="signal peptide" evidence="3">
    <location>
        <begin position="1"/>
        <end position="16"/>
    </location>
</feature>
<keyword evidence="3" id="KW-0732">Signal</keyword>
<dbReference type="InterPro" id="IPR011722">
    <property type="entry name" value="Hemimethylated_DNA-bd_dom"/>
</dbReference>
<comment type="caution">
    <text evidence="5">The sequence shown here is derived from an EMBL/GenBank/DDBJ whole genome shotgun (WGS) entry which is preliminary data.</text>
</comment>
<organism evidence="5 6">
    <name type="scientific">Ancylostoma ceylanicum</name>
    <dbReference type="NCBI Taxonomy" id="53326"/>
    <lineage>
        <taxon>Eukaryota</taxon>
        <taxon>Metazoa</taxon>
        <taxon>Ecdysozoa</taxon>
        <taxon>Nematoda</taxon>
        <taxon>Chromadorea</taxon>
        <taxon>Rhabditida</taxon>
        <taxon>Rhabditina</taxon>
        <taxon>Rhabditomorpha</taxon>
        <taxon>Strongyloidea</taxon>
        <taxon>Ancylostomatidae</taxon>
        <taxon>Ancylostomatinae</taxon>
        <taxon>Ancylostoma</taxon>
    </lineage>
</organism>
<dbReference type="SUPFAM" id="SSF141255">
    <property type="entry name" value="YccV-like"/>
    <property type="match status" value="1"/>
</dbReference>
<dbReference type="EMBL" id="JARK01001377">
    <property type="protein sequence ID" value="EYC14108.1"/>
    <property type="molecule type" value="Genomic_DNA"/>
</dbReference>
<dbReference type="InterPro" id="IPR036623">
    <property type="entry name" value="Hemimethylated_DNA-bd_sf"/>
</dbReference>
<keyword evidence="6" id="KW-1185">Reference proteome</keyword>
<feature type="transmembrane region" description="Helical" evidence="2">
    <location>
        <begin position="206"/>
        <end position="229"/>
    </location>
</feature>
<evidence type="ECO:0000256" key="2">
    <source>
        <dbReference type="SAM" id="Phobius"/>
    </source>
</evidence>
<keyword evidence="2" id="KW-1133">Transmembrane helix</keyword>
<dbReference type="PANTHER" id="PTHR48439">
    <property type="entry name" value="HEMIMETHYLATED DNA-BINDING DOMAIN-CONTAINING PROTEIN"/>
    <property type="match status" value="1"/>
</dbReference>
<gene>
    <name evidence="5" type="primary">Acey_s0041.g345</name>
    <name evidence="5" type="synonym">Acey-tag-229</name>
    <name evidence="5" type="ORF">Y032_0041g345</name>
</gene>
<evidence type="ECO:0000313" key="6">
    <source>
        <dbReference type="Proteomes" id="UP000024635"/>
    </source>
</evidence>
<feature type="domain" description="Hemimethylated DNA-binding" evidence="4">
    <location>
        <begin position="103"/>
        <end position="204"/>
    </location>
</feature>
<feature type="region of interest" description="Disordered" evidence="1">
    <location>
        <begin position="64"/>
        <end position="96"/>
    </location>
</feature>
<sequence length="249" mass="28418">MADLHPGLVFIILVFAVPLQFYLSPSSSSDIKYYLQKLTDSVIRTAEKIGIRLPFVHIRTGYQEKNAPASNDGDNDDAVVDEQERKDSSSYGNSLQVRERAPHVQWRVGQVVKHKVHGYRGVIIGWDLTAKASKEFIERVHKGNKELADKPNYAILIDVRDRLIPQLGYVVQDNIELHGGRIIHNLLSTYMERYDENDQKYVADSFFFSVNVVLMVDIVLWVHVAALGLKTSEIHQKKCNIHPGFTEYQ</sequence>
<dbReference type="GO" id="GO:0003677">
    <property type="term" value="F:DNA binding"/>
    <property type="evidence" value="ECO:0007669"/>
    <property type="project" value="InterPro"/>
</dbReference>
<evidence type="ECO:0000256" key="1">
    <source>
        <dbReference type="SAM" id="MobiDB-lite"/>
    </source>
</evidence>
<dbReference type="AlphaFoldDB" id="A0A016UHP0"/>
<reference evidence="6" key="1">
    <citation type="journal article" date="2015" name="Nat. Genet.">
        <title>The genome and transcriptome of the zoonotic hookworm Ancylostoma ceylanicum identify infection-specific gene families.</title>
        <authorList>
            <person name="Schwarz E.M."/>
            <person name="Hu Y."/>
            <person name="Antoshechkin I."/>
            <person name="Miller M.M."/>
            <person name="Sternberg P.W."/>
            <person name="Aroian R.V."/>
        </authorList>
    </citation>
    <scope>NUCLEOTIDE SEQUENCE</scope>
    <source>
        <strain evidence="6">HY135</strain>
    </source>
</reference>